<feature type="domain" description="DUF4937" evidence="1">
    <location>
        <begin position="2"/>
        <end position="92"/>
    </location>
</feature>
<dbReference type="Proteomes" id="UP000006867">
    <property type="component" value="Chromosome"/>
</dbReference>
<proteinExistence type="predicted"/>
<dbReference type="Pfam" id="PF16291">
    <property type="entry name" value="DUF4937"/>
    <property type="match status" value="1"/>
</dbReference>
<dbReference type="EMBL" id="CP002207">
    <property type="protein sequence ID" value="ADP35103.1"/>
    <property type="molecule type" value="Genomic_DNA"/>
</dbReference>
<evidence type="ECO:0000313" key="2">
    <source>
        <dbReference type="EMBL" id="ADP35103.1"/>
    </source>
</evidence>
<evidence type="ECO:0000313" key="3">
    <source>
        <dbReference type="Proteomes" id="UP000006867"/>
    </source>
</evidence>
<sequence>MLTKEMKCEVEAVHKEAFSKAQSRWEELKYVNGFIKQAGGWRKNENGMFAAIVVGVWEDQQTYEEFMTNEHDRIYANTKQQGTFRSIQVKLYQEKPPVDTERFLMTSNVQREQGWTIQRQ</sequence>
<protein>
    <recommendedName>
        <fullName evidence="1">DUF4937 domain-containing protein</fullName>
    </recommendedName>
</protein>
<dbReference type="SUPFAM" id="SSF54909">
    <property type="entry name" value="Dimeric alpha+beta barrel"/>
    <property type="match status" value="1"/>
</dbReference>
<dbReference type="RefSeq" id="WP_003328110.1">
    <property type="nucleotide sequence ID" value="NC_014639.1"/>
</dbReference>
<evidence type="ECO:0000259" key="1">
    <source>
        <dbReference type="Pfam" id="PF16291"/>
    </source>
</evidence>
<accession>A0ABM5M5J0</accession>
<dbReference type="InterPro" id="IPR032555">
    <property type="entry name" value="DUF4937"/>
</dbReference>
<dbReference type="InterPro" id="IPR011008">
    <property type="entry name" value="Dimeric_a/b-barrel"/>
</dbReference>
<organism evidence="2 3">
    <name type="scientific">Bacillus atrophaeus (strain 1942)</name>
    <dbReference type="NCBI Taxonomy" id="720555"/>
    <lineage>
        <taxon>Bacteria</taxon>
        <taxon>Bacillati</taxon>
        <taxon>Bacillota</taxon>
        <taxon>Bacilli</taxon>
        <taxon>Bacillales</taxon>
        <taxon>Bacillaceae</taxon>
        <taxon>Bacillus</taxon>
    </lineage>
</organism>
<keyword evidence="3" id="KW-1185">Reference proteome</keyword>
<gene>
    <name evidence="2" type="ordered locus">BATR1942_20940</name>
</gene>
<reference evidence="2 3" key="1">
    <citation type="journal article" date="2011" name="Front. Microbiol.">
        <title>Genomic signatures of strain selection and enhancement in Bacillus atrophaeus var. globigii, a historical biowarfare simulant.</title>
        <authorList>
            <person name="Gibbons H.S."/>
            <person name="Broomall S.M."/>
            <person name="McNew L.A."/>
            <person name="Daligault H."/>
            <person name="Chapman C."/>
            <person name="Bruce D."/>
            <person name="Karavis M."/>
            <person name="Krepps M."/>
            <person name="McGregor P.A."/>
            <person name="Hong C."/>
            <person name="Park K.H."/>
            <person name="Akmal A."/>
            <person name="Feldman A."/>
            <person name="Lin J.S."/>
            <person name="Chang W.E."/>
            <person name="Higgs B.W."/>
            <person name="Demirev P."/>
            <person name="Lindquist J."/>
            <person name="Liem A."/>
            <person name="Fochler E."/>
            <person name="Read T.D."/>
            <person name="Tapia R."/>
            <person name="Johnson S."/>
            <person name="Bishop-Lilly K.A."/>
            <person name="Detter C."/>
            <person name="Han C."/>
            <person name="Sozhamannan S."/>
            <person name="Rosenzweig C.N."/>
            <person name="Skowronski E.W."/>
        </authorList>
    </citation>
    <scope>NUCLEOTIDE SEQUENCE [LARGE SCALE GENOMIC DNA]</scope>
    <source>
        <strain evidence="2 3">1942</strain>
    </source>
</reference>
<name>A0ABM5M5J0_BACA1</name>